<name>A0A9P9INJ6_9PLEO</name>
<keyword evidence="2" id="KW-1185">Reference proteome</keyword>
<evidence type="ECO:0000313" key="2">
    <source>
        <dbReference type="Proteomes" id="UP000700596"/>
    </source>
</evidence>
<proteinExistence type="predicted"/>
<reference evidence="1" key="1">
    <citation type="journal article" date="2021" name="Nat. Commun.">
        <title>Genetic determinants of endophytism in the Arabidopsis root mycobiome.</title>
        <authorList>
            <person name="Mesny F."/>
            <person name="Miyauchi S."/>
            <person name="Thiergart T."/>
            <person name="Pickel B."/>
            <person name="Atanasova L."/>
            <person name="Karlsson M."/>
            <person name="Huettel B."/>
            <person name="Barry K.W."/>
            <person name="Haridas S."/>
            <person name="Chen C."/>
            <person name="Bauer D."/>
            <person name="Andreopoulos W."/>
            <person name="Pangilinan J."/>
            <person name="LaButti K."/>
            <person name="Riley R."/>
            <person name="Lipzen A."/>
            <person name="Clum A."/>
            <person name="Drula E."/>
            <person name="Henrissat B."/>
            <person name="Kohler A."/>
            <person name="Grigoriev I.V."/>
            <person name="Martin F.M."/>
            <person name="Hacquard S."/>
        </authorList>
    </citation>
    <scope>NUCLEOTIDE SEQUENCE</scope>
    <source>
        <strain evidence="1">MPI-CAGE-CH-0243</strain>
    </source>
</reference>
<protein>
    <submittedName>
        <fullName evidence="1">Uncharacterized protein</fullName>
    </submittedName>
</protein>
<gene>
    <name evidence="1" type="ORF">B0J11DRAFT_311348</name>
</gene>
<organism evidence="1 2">
    <name type="scientific">Dendryphion nanum</name>
    <dbReference type="NCBI Taxonomy" id="256645"/>
    <lineage>
        <taxon>Eukaryota</taxon>
        <taxon>Fungi</taxon>
        <taxon>Dikarya</taxon>
        <taxon>Ascomycota</taxon>
        <taxon>Pezizomycotina</taxon>
        <taxon>Dothideomycetes</taxon>
        <taxon>Pleosporomycetidae</taxon>
        <taxon>Pleosporales</taxon>
        <taxon>Torulaceae</taxon>
        <taxon>Dendryphion</taxon>
    </lineage>
</organism>
<dbReference type="Proteomes" id="UP000700596">
    <property type="component" value="Unassembled WGS sequence"/>
</dbReference>
<dbReference type="EMBL" id="JAGMWT010000007">
    <property type="protein sequence ID" value="KAH7125644.1"/>
    <property type="molecule type" value="Genomic_DNA"/>
</dbReference>
<accession>A0A9P9INJ6</accession>
<evidence type="ECO:0000313" key="1">
    <source>
        <dbReference type="EMBL" id="KAH7125644.1"/>
    </source>
</evidence>
<dbReference type="AlphaFoldDB" id="A0A9P9INJ6"/>
<comment type="caution">
    <text evidence="1">The sequence shown here is derived from an EMBL/GenBank/DDBJ whole genome shotgun (WGS) entry which is preliminary data.</text>
</comment>
<sequence>MLQLPVPMPTATPSLLTAVTPSSGISVAKVPRDAVVMRASSIYDPLDICGGLVPIYPKRSIVASYPMLEVLQRLLVRLHTQYRLDNIVTPVALFRIIKPVYTCAKETFVQLFSSQIVISEHDPVAREAIFWIAETVMKDSIVAKAGCILWRTSIWQSVD</sequence>